<dbReference type="GO" id="GO:0006302">
    <property type="term" value="P:double-strand break repair"/>
    <property type="evidence" value="ECO:0007669"/>
    <property type="project" value="InterPro"/>
</dbReference>
<feature type="compositionally biased region" description="Basic and acidic residues" evidence="1">
    <location>
        <begin position="567"/>
        <end position="577"/>
    </location>
</feature>
<dbReference type="SUPFAM" id="SSF46785">
    <property type="entry name" value="Winged helix' DNA-binding domain"/>
    <property type="match status" value="1"/>
</dbReference>
<organism evidence="4 5">
    <name type="scientific">Aldrovandia affinis</name>
    <dbReference type="NCBI Taxonomy" id="143900"/>
    <lineage>
        <taxon>Eukaryota</taxon>
        <taxon>Metazoa</taxon>
        <taxon>Chordata</taxon>
        <taxon>Craniata</taxon>
        <taxon>Vertebrata</taxon>
        <taxon>Euteleostomi</taxon>
        <taxon>Actinopterygii</taxon>
        <taxon>Neopterygii</taxon>
        <taxon>Teleostei</taxon>
        <taxon>Notacanthiformes</taxon>
        <taxon>Halosauridae</taxon>
        <taxon>Aldrovandia</taxon>
    </lineage>
</organism>
<dbReference type="InterPro" id="IPR019406">
    <property type="entry name" value="APLF_PBZ"/>
</dbReference>
<evidence type="ECO:0000313" key="5">
    <source>
        <dbReference type="Proteomes" id="UP001221898"/>
    </source>
</evidence>
<dbReference type="SUPFAM" id="SSF49879">
    <property type="entry name" value="SMAD/FHA domain"/>
    <property type="match status" value="1"/>
</dbReference>
<feature type="compositionally biased region" description="Acidic residues" evidence="1">
    <location>
        <begin position="763"/>
        <end position="787"/>
    </location>
</feature>
<dbReference type="InterPro" id="IPR011993">
    <property type="entry name" value="PH-like_dom_sf"/>
</dbReference>
<dbReference type="SMART" id="SM00233">
    <property type="entry name" value="PH"/>
    <property type="match status" value="2"/>
</dbReference>
<dbReference type="GO" id="GO:0035861">
    <property type="term" value="C:site of double-strand break"/>
    <property type="evidence" value="ECO:0007669"/>
    <property type="project" value="TreeGrafter"/>
</dbReference>
<comment type="caution">
    <text evidence="4">The sequence shown here is derived from an EMBL/GenBank/DDBJ whole genome shotgun (WGS) entry which is preliminary data.</text>
</comment>
<reference evidence="4" key="1">
    <citation type="journal article" date="2023" name="Science">
        <title>Genome structures resolve the early diversification of teleost fishes.</title>
        <authorList>
            <person name="Parey E."/>
            <person name="Louis A."/>
            <person name="Montfort J."/>
            <person name="Bouchez O."/>
            <person name="Roques C."/>
            <person name="Iampietro C."/>
            <person name="Lluch J."/>
            <person name="Castinel A."/>
            <person name="Donnadieu C."/>
            <person name="Desvignes T."/>
            <person name="Floi Bucao C."/>
            <person name="Jouanno E."/>
            <person name="Wen M."/>
            <person name="Mejri S."/>
            <person name="Dirks R."/>
            <person name="Jansen H."/>
            <person name="Henkel C."/>
            <person name="Chen W.J."/>
            <person name="Zahm M."/>
            <person name="Cabau C."/>
            <person name="Klopp C."/>
            <person name="Thompson A.W."/>
            <person name="Robinson-Rechavi M."/>
            <person name="Braasch I."/>
            <person name="Lecointre G."/>
            <person name="Bobe J."/>
            <person name="Postlethwait J.H."/>
            <person name="Berthelot C."/>
            <person name="Roest Crollius H."/>
            <person name="Guiguen Y."/>
        </authorList>
    </citation>
    <scope>NUCLEOTIDE SEQUENCE</scope>
    <source>
        <strain evidence="4">NC1722</strain>
    </source>
</reference>
<evidence type="ECO:0000259" key="2">
    <source>
        <dbReference type="PROSITE" id="PS50003"/>
    </source>
</evidence>
<dbReference type="GO" id="GO:0008408">
    <property type="term" value="F:3'-5' exonuclease activity"/>
    <property type="evidence" value="ECO:0007669"/>
    <property type="project" value="InterPro"/>
</dbReference>
<feature type="region of interest" description="Disordered" evidence="1">
    <location>
        <begin position="417"/>
        <end position="817"/>
    </location>
</feature>
<dbReference type="EMBL" id="JAINUG010000129">
    <property type="protein sequence ID" value="KAJ8394137.1"/>
    <property type="molecule type" value="Genomic_DNA"/>
</dbReference>
<dbReference type="AlphaFoldDB" id="A0AAD7WEK7"/>
<feature type="domain" description="PH" evidence="2">
    <location>
        <begin position="1"/>
        <end position="100"/>
    </location>
</feature>
<dbReference type="GO" id="GO:0045893">
    <property type="term" value="P:positive regulation of DNA-templated transcription"/>
    <property type="evidence" value="ECO:0007669"/>
    <property type="project" value="UniProtKB-ARBA"/>
</dbReference>
<feature type="compositionally biased region" description="Basic and acidic residues" evidence="1">
    <location>
        <begin position="752"/>
        <end position="762"/>
    </location>
</feature>
<dbReference type="GO" id="GO:0005634">
    <property type="term" value="C:nucleus"/>
    <property type="evidence" value="ECO:0007669"/>
    <property type="project" value="TreeGrafter"/>
</dbReference>
<dbReference type="PANTHER" id="PTHR21315">
    <property type="entry name" value="APRATAXIN AND PNK-LIKE FACTOR-RELATED"/>
    <property type="match status" value="1"/>
</dbReference>
<dbReference type="GO" id="GO:0006357">
    <property type="term" value="P:regulation of transcription by RNA polymerase II"/>
    <property type="evidence" value="ECO:0007669"/>
    <property type="project" value="UniProtKB-ARBA"/>
</dbReference>
<evidence type="ECO:0000313" key="4">
    <source>
        <dbReference type="EMBL" id="KAJ8394137.1"/>
    </source>
</evidence>
<dbReference type="InterPro" id="IPR000591">
    <property type="entry name" value="DEP_dom"/>
</dbReference>
<dbReference type="SMART" id="SM00049">
    <property type="entry name" value="DEP"/>
    <property type="match status" value="1"/>
</dbReference>
<dbReference type="Gene3D" id="2.60.200.20">
    <property type="match status" value="1"/>
</dbReference>
<evidence type="ECO:0000259" key="3">
    <source>
        <dbReference type="PROSITE" id="PS50186"/>
    </source>
</evidence>
<accession>A0AAD7WEK7</accession>
<dbReference type="InterPro" id="IPR039253">
    <property type="entry name" value="APLF"/>
</dbReference>
<dbReference type="PANTHER" id="PTHR21315:SF2">
    <property type="entry name" value="APRATAXIN AND PNK-LIKE FACTOR"/>
    <property type="match status" value="1"/>
</dbReference>
<proteinExistence type="predicted"/>
<dbReference type="GO" id="GO:0003906">
    <property type="term" value="F:DNA-(apurinic or apyrimidinic site) endonuclease activity"/>
    <property type="evidence" value="ECO:0007669"/>
    <property type="project" value="InterPro"/>
</dbReference>
<keyword evidence="5" id="KW-1185">Reference proteome</keyword>
<dbReference type="InterPro" id="IPR036388">
    <property type="entry name" value="WH-like_DNA-bd_sf"/>
</dbReference>
<feature type="compositionally biased region" description="Polar residues" evidence="1">
    <location>
        <begin position="522"/>
        <end position="531"/>
    </location>
</feature>
<feature type="compositionally biased region" description="Low complexity" evidence="1">
    <location>
        <begin position="418"/>
        <end position="429"/>
    </location>
</feature>
<dbReference type="Pfam" id="PF00169">
    <property type="entry name" value="PH"/>
    <property type="match status" value="2"/>
</dbReference>
<dbReference type="PROSITE" id="PS50003">
    <property type="entry name" value="PH_DOMAIN"/>
    <property type="match status" value="2"/>
</dbReference>
<dbReference type="PROSITE" id="PS50186">
    <property type="entry name" value="DEP"/>
    <property type="match status" value="1"/>
</dbReference>
<feature type="compositionally biased region" description="Low complexity" evidence="1">
    <location>
        <begin position="460"/>
        <end position="472"/>
    </location>
</feature>
<gene>
    <name evidence="4" type="ORF">AAFF_G00049420</name>
</gene>
<dbReference type="FunFam" id="1.10.10.10:FF:000269">
    <property type="entry name" value="Pleckstrin"/>
    <property type="match status" value="1"/>
</dbReference>
<dbReference type="InterPro" id="IPR001849">
    <property type="entry name" value="PH_domain"/>
</dbReference>
<dbReference type="Pfam" id="PF00610">
    <property type="entry name" value="DEP"/>
    <property type="match status" value="1"/>
</dbReference>
<feature type="compositionally biased region" description="Low complexity" evidence="1">
    <location>
        <begin position="657"/>
        <end position="670"/>
    </location>
</feature>
<feature type="domain" description="PH" evidence="2">
    <location>
        <begin position="243"/>
        <end position="294"/>
    </location>
</feature>
<sequence>MRNQGPLNPLEGKRALLNSWRVVWVVLSDDGVEFYKRKTDNSPKGMIPLKGAVLTSPCQDYGKKMLVFKVGTASKQAHYFQASHLEEREVWVKDIRRAITCLEMGMKFNRRSTRRSIRLPETVNLSELYGAMRDKDLGLQELTLEKDKKVFSQCFTGFMVVDWLVSAERARNRQEALMLATGLLNDGFLQPAGGASKMAAEGRTESTLLDQPEAIYYFADSGFYCEGSSSDEDGILKEEFRGIIVKQGYLLKQGHRRKNWKVRKFNLRDDPAYLHYYDPTKDEEEPLGSIHLRGSVITAVEYVPDALQRPEAAARSQQEAEMILPRQPGSGQESCLGAAIGSPPQGRGQGSRHKLATYESGSVCTRVTVDGLAGSAADIAFVSDKRVSRNHGLLEIEGGRLRIKSTHQNPCFFQPVVSTNTESTQSNSQALEEEEPAEDDPPVSTGPPAEPERSPELNGQSDTTLSLTQTQQAGSTPTCPGEEEEEEDEKNKTQPTASLEPDSPKPEQRKRVLPAWMMQATGDVSSPSTSTGDRKRGRGKATPTPTPTPAKQARLRKARNRTVSSEESDRSDVEQTPRKKARKIQSYEEEEMEAAQTGRPASNDGTGEESEEVELSAQKEEGERNGRPAPKVSSRRRGEPKPGVEKESRSQGSDGRASGQEVSSAAAEEGASGGPGPSLVKAEAPPRTPCPYGKDCYRKNPVHFQECSHPGDSDFVEGGDEQEKEDEEDDRPECPYGTGCYRKNPQHKKEYKHTQDPGRKGNDEEEDDDDDSFINDDSEDVDEDSDYDPPASDDSATARLDVKAMKKGVRASLRRRR</sequence>
<feature type="domain" description="DEP" evidence="3">
    <location>
        <begin position="135"/>
        <end position="220"/>
    </location>
</feature>
<dbReference type="InterPro" id="IPR008984">
    <property type="entry name" value="SMAD_FHA_dom_sf"/>
</dbReference>
<feature type="compositionally biased region" description="Acidic residues" evidence="1">
    <location>
        <begin position="714"/>
        <end position="731"/>
    </location>
</feature>
<evidence type="ECO:0000256" key="1">
    <source>
        <dbReference type="SAM" id="MobiDB-lite"/>
    </source>
</evidence>
<dbReference type="Gene3D" id="1.10.10.10">
    <property type="entry name" value="Winged helix-like DNA-binding domain superfamily/Winged helix DNA-binding domain"/>
    <property type="match status" value="1"/>
</dbReference>
<dbReference type="SUPFAM" id="SSF50729">
    <property type="entry name" value="PH domain-like"/>
    <property type="match status" value="2"/>
</dbReference>
<dbReference type="Pfam" id="PF10283">
    <property type="entry name" value="zf-CCHH"/>
    <property type="match status" value="2"/>
</dbReference>
<dbReference type="GO" id="GO:0035556">
    <property type="term" value="P:intracellular signal transduction"/>
    <property type="evidence" value="ECO:0007669"/>
    <property type="project" value="InterPro"/>
</dbReference>
<dbReference type="InterPro" id="IPR036390">
    <property type="entry name" value="WH_DNA-bd_sf"/>
</dbReference>
<feature type="compositionally biased region" description="Basic and acidic residues" evidence="1">
    <location>
        <begin position="617"/>
        <end position="626"/>
    </location>
</feature>
<name>A0AAD7WEK7_9TELE</name>
<protein>
    <submittedName>
        <fullName evidence="4">Uncharacterized protein</fullName>
    </submittedName>
</protein>
<feature type="compositionally biased region" description="Basic residues" evidence="1">
    <location>
        <begin position="805"/>
        <end position="817"/>
    </location>
</feature>
<feature type="compositionally biased region" description="Basic and acidic residues" evidence="1">
    <location>
        <begin position="636"/>
        <end position="649"/>
    </location>
</feature>
<dbReference type="Proteomes" id="UP001221898">
    <property type="component" value="Unassembled WGS sequence"/>
</dbReference>
<dbReference type="Gene3D" id="2.30.29.30">
    <property type="entry name" value="Pleckstrin-homology domain (PH domain)/Phosphotyrosine-binding domain (PTB)"/>
    <property type="match status" value="2"/>
</dbReference>
<feature type="compositionally biased region" description="Acidic residues" evidence="1">
    <location>
        <begin position="431"/>
        <end position="441"/>
    </location>
</feature>